<dbReference type="EMBL" id="AZFH01000166">
    <property type="protein sequence ID" value="KRL77555.1"/>
    <property type="molecule type" value="Genomic_DNA"/>
</dbReference>
<sequence>MGLSNRQIAKKFNRDPQTINNKVKRGWVKTTKQIQKKANGKEYLYYNEQYYAEVG</sequence>
<accession>A0A0R1TFX1</accession>
<dbReference type="InterPro" id="IPR025246">
    <property type="entry name" value="IS30-like_HTH"/>
</dbReference>
<protein>
    <recommendedName>
        <fullName evidence="1">Transposase IS30-like HTH domain-containing protein</fullName>
    </recommendedName>
</protein>
<comment type="caution">
    <text evidence="2">The sequence shown here is derived from an EMBL/GenBank/DDBJ whole genome shotgun (WGS) entry which is preliminary data.</text>
</comment>
<dbReference type="Proteomes" id="UP000051048">
    <property type="component" value="Unassembled WGS sequence"/>
</dbReference>
<evidence type="ECO:0000259" key="1">
    <source>
        <dbReference type="Pfam" id="PF13936"/>
    </source>
</evidence>
<evidence type="ECO:0000313" key="3">
    <source>
        <dbReference type="Proteomes" id="UP000051048"/>
    </source>
</evidence>
<name>A0A0R1TFX1_9LACO</name>
<dbReference type="Pfam" id="PF13936">
    <property type="entry name" value="HTH_38"/>
    <property type="match status" value="1"/>
</dbReference>
<dbReference type="AlphaFoldDB" id="A0A0R1TFX1"/>
<feature type="domain" description="Transposase IS30-like HTH" evidence="1">
    <location>
        <begin position="2"/>
        <end position="26"/>
    </location>
</feature>
<organism evidence="2 3">
    <name type="scientific">Ligilactobacillus equi DSM 15833 = JCM 10991</name>
    <dbReference type="NCBI Taxonomy" id="1423740"/>
    <lineage>
        <taxon>Bacteria</taxon>
        <taxon>Bacillati</taxon>
        <taxon>Bacillota</taxon>
        <taxon>Bacilli</taxon>
        <taxon>Lactobacillales</taxon>
        <taxon>Lactobacillaceae</taxon>
        <taxon>Ligilactobacillus</taxon>
    </lineage>
</organism>
<evidence type="ECO:0000313" key="2">
    <source>
        <dbReference type="EMBL" id="KRL77555.1"/>
    </source>
</evidence>
<dbReference type="PATRIC" id="fig|1423740.3.peg.1383"/>
<reference evidence="2 3" key="1">
    <citation type="journal article" date="2015" name="Genome Announc.">
        <title>Expanding the biotechnology potential of lactobacilli through comparative genomics of 213 strains and associated genera.</title>
        <authorList>
            <person name="Sun Z."/>
            <person name="Harris H.M."/>
            <person name="McCann A."/>
            <person name="Guo C."/>
            <person name="Argimon S."/>
            <person name="Zhang W."/>
            <person name="Yang X."/>
            <person name="Jeffery I.B."/>
            <person name="Cooney J.C."/>
            <person name="Kagawa T.F."/>
            <person name="Liu W."/>
            <person name="Song Y."/>
            <person name="Salvetti E."/>
            <person name="Wrobel A."/>
            <person name="Rasinkangas P."/>
            <person name="Parkhill J."/>
            <person name="Rea M.C."/>
            <person name="O'Sullivan O."/>
            <person name="Ritari J."/>
            <person name="Douillard F.P."/>
            <person name="Paul Ross R."/>
            <person name="Yang R."/>
            <person name="Briner A.E."/>
            <person name="Felis G.E."/>
            <person name="de Vos W.M."/>
            <person name="Barrangou R."/>
            <person name="Klaenhammer T.R."/>
            <person name="Caufield P.W."/>
            <person name="Cui Y."/>
            <person name="Zhang H."/>
            <person name="O'Toole P.W."/>
        </authorList>
    </citation>
    <scope>NUCLEOTIDE SEQUENCE [LARGE SCALE GENOMIC DNA]</scope>
    <source>
        <strain evidence="2 3">DSM 15833</strain>
    </source>
</reference>
<gene>
    <name evidence="2" type="ORF">FC36_GL001282</name>
</gene>
<proteinExistence type="predicted"/>